<gene>
    <name evidence="2" type="ORF">SAMN04487988_10840</name>
</gene>
<accession>A0A1I2UNC6</accession>
<dbReference type="RefSeq" id="WP_092791881.1">
    <property type="nucleotide sequence ID" value="NZ_FOPC01000008.1"/>
</dbReference>
<dbReference type="Proteomes" id="UP000199642">
    <property type="component" value="Unassembled WGS sequence"/>
</dbReference>
<feature type="signal peptide" evidence="1">
    <location>
        <begin position="1"/>
        <end position="22"/>
    </location>
</feature>
<name>A0A1I2UNC6_9BACT</name>
<dbReference type="AlphaFoldDB" id="A0A1I2UNC6"/>
<dbReference type="EMBL" id="FOPC01000008">
    <property type="protein sequence ID" value="SFG78553.1"/>
    <property type="molecule type" value="Genomic_DNA"/>
</dbReference>
<dbReference type="PROSITE" id="PS51257">
    <property type="entry name" value="PROKAR_LIPOPROTEIN"/>
    <property type="match status" value="1"/>
</dbReference>
<keyword evidence="1" id="KW-0732">Signal</keyword>
<evidence type="ECO:0000256" key="1">
    <source>
        <dbReference type="SAM" id="SignalP"/>
    </source>
</evidence>
<reference evidence="3" key="1">
    <citation type="submission" date="2016-10" db="EMBL/GenBank/DDBJ databases">
        <authorList>
            <person name="Varghese N."/>
            <person name="Submissions S."/>
        </authorList>
    </citation>
    <scope>NUCLEOTIDE SEQUENCE [LARGE SCALE GENOMIC DNA]</scope>
    <source>
        <strain evidence="3">DSM 19315</strain>
    </source>
</reference>
<keyword evidence="3" id="KW-1185">Reference proteome</keyword>
<evidence type="ECO:0000313" key="3">
    <source>
        <dbReference type="Proteomes" id="UP000199642"/>
    </source>
</evidence>
<feature type="chain" id="PRO_5011784706" evidence="1">
    <location>
        <begin position="23"/>
        <end position="82"/>
    </location>
</feature>
<organism evidence="2 3">
    <name type="scientific">Algoriphagus hitonicola</name>
    <dbReference type="NCBI Taxonomy" id="435880"/>
    <lineage>
        <taxon>Bacteria</taxon>
        <taxon>Pseudomonadati</taxon>
        <taxon>Bacteroidota</taxon>
        <taxon>Cytophagia</taxon>
        <taxon>Cytophagales</taxon>
        <taxon>Cyclobacteriaceae</taxon>
        <taxon>Algoriphagus</taxon>
    </lineage>
</organism>
<sequence length="82" mass="8870">MKTIVASLLTLLLLFQISVGMACSGVYYGCTESERQAIKDDADQNCCQGDTVWIDNCEPDTIPEPYEVALNGTNADCPSFGD</sequence>
<proteinExistence type="predicted"/>
<dbReference type="STRING" id="435880.SAMN04487988_10840"/>
<protein>
    <submittedName>
        <fullName evidence="2">Uncharacterized protein</fullName>
    </submittedName>
</protein>
<evidence type="ECO:0000313" key="2">
    <source>
        <dbReference type="EMBL" id="SFG78553.1"/>
    </source>
</evidence>